<proteinExistence type="predicted"/>
<sequence>MISFKAKAFLVILTALSGSGFAAYQAGIISVPEFGVEDRGDWTEVSDERIGIESTAGIENDNPVSFNLSRLEVKYKLNMNGIRLAEGLKKGIAIREGNQSLKIESYLYQQKIPQWWISHIRNDEQTNVKIDFSVRRRIFGLPLRLNGISYSTSINTDLESTLDKAMKSMEGNYSGPDIAGIEGTGTEIKVKGGSAEFGKVTKERTTINAEAEIENPNPYPVPTPRLSGAISLNDVDLANITSGPIRSLDKTRIDPGETETLEFKASIDNQKIDNWLVEHIKDGERSGGQIDLFLVFELNGVSFKIPTASCGFNVQTGIFVDGQNSTSSFGQCDLVRTAGTGGSRDSSGNERQDSLDARENESADLNPIPGDTVPELL</sequence>
<reference evidence="3 4" key="1">
    <citation type="submission" date="2022-09" db="EMBL/GenBank/DDBJ databases">
        <title>Xylan utilization by haloarchaea-nanohaloarchaea associations.</title>
        <authorList>
            <person name="Yakimov M."/>
        </authorList>
    </citation>
    <scope>NUCLEOTIDE SEQUENCE [LARGE SCALE GENOMIC DNA]</scope>
    <source>
        <strain evidence="3 4">SVXNc</strain>
    </source>
</reference>
<organism evidence="3 4">
    <name type="scientific">Candidatus Nanohalococcus occultus</name>
    <dbReference type="NCBI Taxonomy" id="2978047"/>
    <lineage>
        <taxon>Archaea</taxon>
        <taxon>Candidatus Nanohalarchaeota</taxon>
        <taxon>Candidatus Nanohalarchaeota incertae sedis</taxon>
        <taxon>Candidatus Nanohalococcus</taxon>
    </lineage>
</organism>
<dbReference type="InterPro" id="IPR013990">
    <property type="entry name" value="WHy-dom"/>
</dbReference>
<name>A0ABY8CII3_9ARCH</name>
<dbReference type="InterPro" id="IPR013783">
    <property type="entry name" value="Ig-like_fold"/>
</dbReference>
<feature type="region of interest" description="Disordered" evidence="1">
    <location>
        <begin position="337"/>
        <end position="377"/>
    </location>
</feature>
<evidence type="ECO:0000313" key="3">
    <source>
        <dbReference type="EMBL" id="WEL19491.1"/>
    </source>
</evidence>
<evidence type="ECO:0000256" key="1">
    <source>
        <dbReference type="SAM" id="MobiDB-lite"/>
    </source>
</evidence>
<evidence type="ECO:0000313" key="4">
    <source>
        <dbReference type="Proteomes" id="UP001218034"/>
    </source>
</evidence>
<keyword evidence="4" id="KW-1185">Reference proteome</keyword>
<dbReference type="SMART" id="SM00769">
    <property type="entry name" value="WHy"/>
    <property type="match status" value="2"/>
</dbReference>
<dbReference type="RefSeq" id="WP_347722361.1">
    <property type="nucleotide sequence ID" value="NZ_CP104395.1"/>
</dbReference>
<dbReference type="Gene3D" id="2.60.40.10">
    <property type="entry name" value="Immunoglobulins"/>
    <property type="match status" value="2"/>
</dbReference>
<evidence type="ECO:0000259" key="2">
    <source>
        <dbReference type="SMART" id="SM00769"/>
    </source>
</evidence>
<dbReference type="SUPFAM" id="SSF117070">
    <property type="entry name" value="LEA14-like"/>
    <property type="match status" value="2"/>
</dbReference>
<feature type="domain" description="Water stress and hypersensitive response" evidence="2">
    <location>
        <begin position="36"/>
        <end position="159"/>
    </location>
</feature>
<dbReference type="EMBL" id="CP104395">
    <property type="protein sequence ID" value="WEL19491.1"/>
    <property type="molecule type" value="Genomic_DNA"/>
</dbReference>
<dbReference type="GeneID" id="90589908"/>
<gene>
    <name evidence="3" type="ORF">SVXNc_0471</name>
</gene>
<dbReference type="Proteomes" id="UP001218034">
    <property type="component" value="Chromosome"/>
</dbReference>
<accession>A0ABY8CII3</accession>
<feature type="compositionally biased region" description="Basic and acidic residues" evidence="1">
    <location>
        <begin position="347"/>
        <end position="361"/>
    </location>
</feature>
<feature type="domain" description="Water stress and hypersensitive response" evidence="2">
    <location>
        <begin position="190"/>
        <end position="312"/>
    </location>
</feature>
<protein>
    <submittedName>
        <fullName evidence="3">LEA14-like dessication related protein</fullName>
    </submittedName>
</protein>